<feature type="compositionally biased region" description="Polar residues" evidence="9">
    <location>
        <begin position="129"/>
        <end position="145"/>
    </location>
</feature>
<dbReference type="PROSITE" id="PS51873">
    <property type="entry name" value="TRIAD"/>
    <property type="match status" value="1"/>
</dbReference>
<feature type="compositionally biased region" description="Basic and acidic residues" evidence="9">
    <location>
        <begin position="544"/>
        <end position="564"/>
    </location>
</feature>
<dbReference type="CDD" id="cd20335">
    <property type="entry name" value="BRcat_RBR"/>
    <property type="match status" value="1"/>
</dbReference>
<feature type="region of interest" description="Disordered" evidence="9">
    <location>
        <begin position="631"/>
        <end position="783"/>
    </location>
</feature>
<keyword evidence="6 8" id="KW-0862">Zinc</keyword>
<feature type="compositionally biased region" description="Polar residues" evidence="9">
    <location>
        <begin position="665"/>
        <end position="688"/>
    </location>
</feature>
<feature type="compositionally biased region" description="Polar residues" evidence="9">
    <location>
        <begin position="182"/>
        <end position="200"/>
    </location>
</feature>
<dbReference type="PROSITE" id="PS50102">
    <property type="entry name" value="RRM"/>
    <property type="match status" value="1"/>
</dbReference>
<feature type="domain" description="C3H1-type" evidence="12">
    <location>
        <begin position="308"/>
        <end position="336"/>
    </location>
</feature>
<dbReference type="InterPro" id="IPR012677">
    <property type="entry name" value="Nucleotide-bd_a/b_plait_sf"/>
</dbReference>
<dbReference type="InterPro" id="IPR001841">
    <property type="entry name" value="Znf_RING"/>
</dbReference>
<dbReference type="Gene3D" id="3.30.1370.210">
    <property type="match status" value="2"/>
</dbReference>
<evidence type="ECO:0000259" key="12">
    <source>
        <dbReference type="PROSITE" id="PS50103"/>
    </source>
</evidence>
<evidence type="ECO:0000256" key="5">
    <source>
        <dbReference type="ARBA" id="ARBA00022786"/>
    </source>
</evidence>
<dbReference type="PROSITE" id="PS00518">
    <property type="entry name" value="ZF_RING_1"/>
    <property type="match status" value="1"/>
</dbReference>
<feature type="region of interest" description="Disordered" evidence="9">
    <location>
        <begin position="411"/>
        <end position="612"/>
    </location>
</feature>
<dbReference type="SMART" id="SM00356">
    <property type="entry name" value="ZnF_C3H1"/>
    <property type="match status" value="6"/>
</dbReference>
<evidence type="ECO:0000256" key="7">
    <source>
        <dbReference type="PROSITE-ProRule" id="PRU00176"/>
    </source>
</evidence>
<dbReference type="Proteomes" id="UP001150238">
    <property type="component" value="Unassembled WGS sequence"/>
</dbReference>
<keyword evidence="5" id="KW-0833">Ubl conjugation pathway</keyword>
<feature type="domain" description="C3H1-type" evidence="12">
    <location>
        <begin position="67"/>
        <end position="89"/>
    </location>
</feature>
<dbReference type="GO" id="GO:0003723">
    <property type="term" value="F:RNA binding"/>
    <property type="evidence" value="ECO:0007669"/>
    <property type="project" value="UniProtKB-UniRule"/>
</dbReference>
<feature type="compositionally biased region" description="Basic and acidic residues" evidence="9">
    <location>
        <begin position="689"/>
        <end position="702"/>
    </location>
</feature>
<dbReference type="SUPFAM" id="SSF90229">
    <property type="entry name" value="CCCH zinc finger"/>
    <property type="match status" value="1"/>
</dbReference>
<sequence>MVPTRKPCFFFAKNTCNNGDQCQFSHDASLASPLRGVCPYYLKGDCRYGDNCLNDHSMTGQELQPLLCKFFIKGECNKGSECMFRHEREQFASQSTRDASVMLDPQSRHNDKVSSNSRLSPLGNFDALQLNSTSAKSSPKTNSDSPYEYNANPGLPMNVSDDVTDNGNPISRETQDDECHGSSPSIKQQDTQVSSPFQSADDTDATEVHGDRSPQPGSPYEQPVRNEHPSTFYSQYPPAVIPPGFVMHAAPYFDPNVYARTVPMIPNYAPISYLPPTTTLLPNLSGSNNLLTQSVSPVVSVPLSDHVNARMPWCQRYFVDGNCPLGISCRFRHRLTDEELQKLHAEPAQEVPKVYFTPSHNQHGANGLQQNKRECQFWKTNSCKKGANCPFLHSAVNKPGPIPSIIVDQEDHTHQEDPENNDFGWGSGSDSAVKWDETAETAEPANTSEWDNKAPSAESWGEDVESWGNVISSEPELSPKKASEKRTSKAHDNNRRKDHLGPKGAYSKSSSRSRETQSGSSSLSREPRGTGSQRRGMETPPHLWAKDRKSRWDNDGTLDSDKTRPKSSARSTVDAISADLSRRLDNEITSKPSSRAHNNNENYLVSPNGSNLLSTVPKEGSVVDLGIHQELDSPEDVNDNIDSPLPDAPDDADGGFTESAEISGEFNTDTGGNRPINSGVTEGTSVTENIRDTRVDRERTTDEEGVEVVDAQLGSNDSDDSSLTHDANGQEGTSNRLHEHVQEVVEEDSRGMASGNTHSSMNWDAADDAWNGPNWGPPDPENYSHKPHSKLPCKAFGQGYCSFGENCEFSHIAVDNDERQSSEVTVGIDDTIDTPVLNGFDHNEDDMSPLTSIIRQSFHCNVKYGQNASPEQILTAFESDTTFVFDIPLSFSEDEFSSLVTVFGNVLEIQVEFPKTGGSCYHAKVKFSDRHEAEEAAKQLHESSRLGPNTSLRAYPNSKAPSIYNWHPGDSSSAVRISYPTPSRAAWVYFESMDSFKQAESLNGQVFNGRKIKISRNSRLKKQTHFPLRVEGLAVTTEKQKLMDFFKNSVLVEMIAPTYTDDPTHQLENLLRTCGELEEFAADVSPTNTARAMVFARFSDAAVASRAIATLNDTEHAFLGGGRLKVQGTFYSCYRLPREKASSVRADINSLQTIHGPGIKIQEHLNSVDDFELRIYGSDPILFAKARLGFDQLMEGEIILDDDNKPLWDDYFDLPSSTKQIDLMNARNASSFFIERDFRNRHVLAFGSKERRPRAKDLLYKFLAKVQSCVLTMGVSDACMGHMIRAGYTSEAALSDKLHFDFSSRTITIRGSVDEREKEWATISKFTRENDASPTVVNEQSCRLCLSIVAEPVLLECEHKFCQPCLGLWFKSLINPKFTQMACIAAIDLDNSNDGEAETPRCSAPIPYSLIRKVLSNQEENDLLEHSFLSHVWERSEEYKLCPTHDCTMVYRVGSPGTLIHCPACRKWICSSCHVELHEGLSCSQYIGLTRRITDTQEI</sequence>
<feature type="domain" description="C3H1-type" evidence="12">
    <location>
        <begin position="3"/>
        <end position="29"/>
    </location>
</feature>
<feature type="zinc finger region" description="C3H1-type" evidence="8">
    <location>
        <begin position="67"/>
        <end position="89"/>
    </location>
</feature>
<dbReference type="InterPro" id="IPR002867">
    <property type="entry name" value="IBR_dom"/>
</dbReference>
<dbReference type="InterPro" id="IPR036855">
    <property type="entry name" value="Znf_CCCH_sf"/>
</dbReference>
<evidence type="ECO:0000313" key="14">
    <source>
        <dbReference type="EMBL" id="KAJ4479562.1"/>
    </source>
</evidence>
<dbReference type="SMART" id="SM00647">
    <property type="entry name" value="IBR"/>
    <property type="match status" value="1"/>
</dbReference>
<dbReference type="Gene3D" id="3.30.70.330">
    <property type="match status" value="3"/>
</dbReference>
<dbReference type="PROSITE" id="PS50103">
    <property type="entry name" value="ZF_C3H1"/>
    <property type="match status" value="6"/>
</dbReference>
<dbReference type="GO" id="GO:0061630">
    <property type="term" value="F:ubiquitin protein ligase activity"/>
    <property type="evidence" value="ECO:0007669"/>
    <property type="project" value="InterPro"/>
</dbReference>
<dbReference type="Pfam" id="PF00097">
    <property type="entry name" value="zf-C3HC4"/>
    <property type="match status" value="1"/>
</dbReference>
<feature type="domain" description="RRM" evidence="11">
    <location>
        <begin position="880"/>
        <end position="1019"/>
    </location>
</feature>
<keyword evidence="7" id="KW-0694">RNA-binding</keyword>
<feature type="zinc finger region" description="C3H1-type" evidence="8">
    <location>
        <begin position="792"/>
        <end position="814"/>
    </location>
</feature>
<organism evidence="14 15">
    <name type="scientific">Lentinula lateritia</name>
    <dbReference type="NCBI Taxonomy" id="40482"/>
    <lineage>
        <taxon>Eukaryota</taxon>
        <taxon>Fungi</taxon>
        <taxon>Dikarya</taxon>
        <taxon>Basidiomycota</taxon>
        <taxon>Agaricomycotina</taxon>
        <taxon>Agaricomycetes</taxon>
        <taxon>Agaricomycetidae</taxon>
        <taxon>Agaricales</taxon>
        <taxon>Marasmiineae</taxon>
        <taxon>Omphalotaceae</taxon>
        <taxon>Lentinula</taxon>
    </lineage>
</organism>
<dbReference type="GO" id="GO:0008270">
    <property type="term" value="F:zinc ion binding"/>
    <property type="evidence" value="ECO:0007669"/>
    <property type="project" value="UniProtKB-KW"/>
</dbReference>
<dbReference type="PROSITE" id="PS50089">
    <property type="entry name" value="ZF_RING_2"/>
    <property type="match status" value="1"/>
</dbReference>
<feature type="domain" description="RING-type" evidence="13">
    <location>
        <begin position="1338"/>
        <end position="1499"/>
    </location>
</feature>
<feature type="zinc finger region" description="C3H1-type" evidence="8">
    <location>
        <begin position="369"/>
        <end position="396"/>
    </location>
</feature>
<dbReference type="InterPro" id="IPR017907">
    <property type="entry name" value="Znf_RING_CS"/>
</dbReference>
<feature type="domain" description="C3H1-type" evidence="12">
    <location>
        <begin position="32"/>
        <end position="59"/>
    </location>
</feature>
<protein>
    <recommendedName>
        <fullName evidence="16">RING-type E3 ubiquitin transferase</fullName>
    </recommendedName>
</protein>
<dbReference type="InterPro" id="IPR018957">
    <property type="entry name" value="Znf_C3HC4_RING-type"/>
</dbReference>
<accession>A0A9W9ACA5</accession>
<feature type="region of interest" description="Disordered" evidence="9">
    <location>
        <begin position="93"/>
        <end position="231"/>
    </location>
</feature>
<dbReference type="Pfam" id="PF01485">
    <property type="entry name" value="IBR"/>
    <property type="match status" value="1"/>
</dbReference>
<dbReference type="SUPFAM" id="SSF54928">
    <property type="entry name" value="RNA-binding domain, RBD"/>
    <property type="match status" value="2"/>
</dbReference>
<evidence type="ECO:0008006" key="16">
    <source>
        <dbReference type="Google" id="ProtNLM"/>
    </source>
</evidence>
<feature type="compositionally biased region" description="Polar residues" evidence="9">
    <location>
        <begin position="589"/>
        <end position="612"/>
    </location>
</feature>
<dbReference type="InterPro" id="IPR035979">
    <property type="entry name" value="RBD_domain_sf"/>
</dbReference>
<evidence type="ECO:0000259" key="11">
    <source>
        <dbReference type="PROSITE" id="PS50102"/>
    </source>
</evidence>
<comment type="caution">
    <text evidence="14">The sequence shown here is derived from an EMBL/GenBank/DDBJ whole genome shotgun (WGS) entry which is preliminary data.</text>
</comment>
<feature type="zinc finger region" description="C3H1-type" evidence="8">
    <location>
        <begin position="32"/>
        <end position="59"/>
    </location>
</feature>
<dbReference type="InterPro" id="IPR013083">
    <property type="entry name" value="Znf_RING/FYVE/PHD"/>
</dbReference>
<dbReference type="InterPro" id="IPR045072">
    <property type="entry name" value="MKRN-like"/>
</dbReference>
<feature type="zinc finger region" description="C3H1-type" evidence="8">
    <location>
        <begin position="3"/>
        <end position="29"/>
    </location>
</feature>
<evidence type="ECO:0000256" key="2">
    <source>
        <dbReference type="ARBA" id="ARBA00022723"/>
    </source>
</evidence>
<dbReference type="CDD" id="cd00590">
    <property type="entry name" value="RRM_SF"/>
    <property type="match status" value="2"/>
</dbReference>
<proteinExistence type="predicted"/>
<feature type="compositionally biased region" description="Basic and acidic residues" evidence="9">
    <location>
        <begin position="477"/>
        <end position="501"/>
    </location>
</feature>
<dbReference type="InterPro" id="IPR044066">
    <property type="entry name" value="TRIAD_supradom"/>
</dbReference>
<dbReference type="SUPFAM" id="SSF57850">
    <property type="entry name" value="RING/U-box"/>
    <property type="match status" value="2"/>
</dbReference>
<dbReference type="InterPro" id="IPR000504">
    <property type="entry name" value="RRM_dom"/>
</dbReference>
<evidence type="ECO:0000259" key="13">
    <source>
        <dbReference type="PROSITE" id="PS51873"/>
    </source>
</evidence>
<dbReference type="Gene3D" id="3.30.40.10">
    <property type="entry name" value="Zinc/RING finger domain, C3HC4 (zinc finger)"/>
    <property type="match status" value="1"/>
</dbReference>
<feature type="domain" description="C3H1-type" evidence="12">
    <location>
        <begin position="369"/>
        <end position="396"/>
    </location>
</feature>
<evidence type="ECO:0000256" key="1">
    <source>
        <dbReference type="ARBA" id="ARBA00022679"/>
    </source>
</evidence>
<name>A0A9W9ACA5_9AGAR</name>
<dbReference type="EMBL" id="JANVFS010000016">
    <property type="protein sequence ID" value="KAJ4479562.1"/>
    <property type="molecule type" value="Genomic_DNA"/>
</dbReference>
<keyword evidence="2 8" id="KW-0479">Metal-binding</keyword>
<feature type="domain" description="C3H1-type" evidence="12">
    <location>
        <begin position="792"/>
        <end position="814"/>
    </location>
</feature>
<evidence type="ECO:0000256" key="4">
    <source>
        <dbReference type="ARBA" id="ARBA00022771"/>
    </source>
</evidence>
<dbReference type="PANTHER" id="PTHR11224">
    <property type="entry name" value="MAKORIN-RELATED"/>
    <property type="match status" value="1"/>
</dbReference>
<evidence type="ECO:0000256" key="9">
    <source>
        <dbReference type="SAM" id="MobiDB-lite"/>
    </source>
</evidence>
<feature type="compositionally biased region" description="Polar residues" evidence="9">
    <location>
        <begin position="724"/>
        <end position="735"/>
    </location>
</feature>
<evidence type="ECO:0000256" key="3">
    <source>
        <dbReference type="ARBA" id="ARBA00022737"/>
    </source>
</evidence>
<reference evidence="14" key="1">
    <citation type="submission" date="2022-08" db="EMBL/GenBank/DDBJ databases">
        <authorList>
            <consortium name="DOE Joint Genome Institute"/>
            <person name="Min B."/>
            <person name="Riley R."/>
            <person name="Sierra-Patev S."/>
            <person name="Naranjo-Ortiz M."/>
            <person name="Looney B."/>
            <person name="Konkel Z."/>
            <person name="Slot J.C."/>
            <person name="Sakamoto Y."/>
            <person name="Steenwyk J.L."/>
            <person name="Rokas A."/>
            <person name="Carro J."/>
            <person name="Camarero S."/>
            <person name="Ferreira P."/>
            <person name="Molpeceres G."/>
            <person name="Ruiz-Duenas F.J."/>
            <person name="Serrano A."/>
            <person name="Henrissat B."/>
            <person name="Drula E."/>
            <person name="Hughes K.W."/>
            <person name="Mata J.L."/>
            <person name="Ishikawa N.K."/>
            <person name="Vargas-Isla R."/>
            <person name="Ushijima S."/>
            <person name="Smith C.A."/>
            <person name="Ahrendt S."/>
            <person name="Andreopoulos W."/>
            <person name="He G."/>
            <person name="Labutti K."/>
            <person name="Lipzen A."/>
            <person name="Ng V."/>
            <person name="Sandor L."/>
            <person name="Barry K."/>
            <person name="Martinez A.T."/>
            <person name="Xiao Y."/>
            <person name="Gibbons J.G."/>
            <person name="Terashima K."/>
            <person name="Hibbett D.S."/>
            <person name="Grigoriev I.V."/>
        </authorList>
    </citation>
    <scope>NUCLEOTIDE SEQUENCE</scope>
    <source>
        <strain evidence="14">Sp2 HRB7682 ss15</strain>
    </source>
</reference>
<dbReference type="Pfam" id="PF14608">
    <property type="entry name" value="zf-CCCH_2"/>
    <property type="match status" value="5"/>
</dbReference>
<dbReference type="InterPro" id="IPR000571">
    <property type="entry name" value="Znf_CCCH"/>
</dbReference>
<dbReference type="Gene3D" id="1.20.120.1350">
    <property type="entry name" value="Pneumovirus matrix protein 2 (M2), zinc-binding domain"/>
    <property type="match status" value="1"/>
</dbReference>
<feature type="domain" description="RING-type" evidence="10">
    <location>
        <begin position="1342"/>
        <end position="1383"/>
    </location>
</feature>
<feature type="zinc finger region" description="C3H1-type" evidence="8">
    <location>
        <begin position="308"/>
        <end position="336"/>
    </location>
</feature>
<reference evidence="14" key="2">
    <citation type="journal article" date="2023" name="Proc. Natl. Acad. Sci. U.S.A.">
        <title>A global phylogenomic analysis of the shiitake genus Lentinula.</title>
        <authorList>
            <person name="Sierra-Patev S."/>
            <person name="Min B."/>
            <person name="Naranjo-Ortiz M."/>
            <person name="Looney B."/>
            <person name="Konkel Z."/>
            <person name="Slot J.C."/>
            <person name="Sakamoto Y."/>
            <person name="Steenwyk J.L."/>
            <person name="Rokas A."/>
            <person name="Carro J."/>
            <person name="Camarero S."/>
            <person name="Ferreira P."/>
            <person name="Molpeceres G."/>
            <person name="Ruiz-Duenas F.J."/>
            <person name="Serrano A."/>
            <person name="Henrissat B."/>
            <person name="Drula E."/>
            <person name="Hughes K.W."/>
            <person name="Mata J.L."/>
            <person name="Ishikawa N.K."/>
            <person name="Vargas-Isla R."/>
            <person name="Ushijima S."/>
            <person name="Smith C.A."/>
            <person name="Donoghue J."/>
            <person name="Ahrendt S."/>
            <person name="Andreopoulos W."/>
            <person name="He G."/>
            <person name="LaButti K."/>
            <person name="Lipzen A."/>
            <person name="Ng V."/>
            <person name="Riley R."/>
            <person name="Sandor L."/>
            <person name="Barry K."/>
            <person name="Martinez A.T."/>
            <person name="Xiao Y."/>
            <person name="Gibbons J.G."/>
            <person name="Terashima K."/>
            <person name="Grigoriev I.V."/>
            <person name="Hibbett D."/>
        </authorList>
    </citation>
    <scope>NUCLEOTIDE SEQUENCE</scope>
    <source>
        <strain evidence="14">Sp2 HRB7682 ss15</strain>
    </source>
</reference>
<keyword evidence="4 8" id="KW-0863">Zinc-finger</keyword>
<evidence type="ECO:0000256" key="6">
    <source>
        <dbReference type="ARBA" id="ARBA00022833"/>
    </source>
</evidence>
<dbReference type="GO" id="GO:0000209">
    <property type="term" value="P:protein polyubiquitination"/>
    <property type="evidence" value="ECO:0007669"/>
    <property type="project" value="InterPro"/>
</dbReference>
<evidence type="ECO:0000259" key="10">
    <source>
        <dbReference type="PROSITE" id="PS50089"/>
    </source>
</evidence>
<feature type="compositionally biased region" description="Basic and acidic residues" evidence="9">
    <location>
        <begin position="736"/>
        <end position="750"/>
    </location>
</feature>
<evidence type="ECO:0000256" key="8">
    <source>
        <dbReference type="PROSITE-ProRule" id="PRU00723"/>
    </source>
</evidence>
<evidence type="ECO:0000313" key="15">
    <source>
        <dbReference type="Proteomes" id="UP001150238"/>
    </source>
</evidence>
<dbReference type="PANTHER" id="PTHR11224:SF10">
    <property type="entry name" value="IP09428P-RELATED"/>
    <property type="match status" value="1"/>
</dbReference>
<dbReference type="SMART" id="SM00360">
    <property type="entry name" value="RRM"/>
    <property type="match status" value="2"/>
</dbReference>
<keyword evidence="1" id="KW-0808">Transferase</keyword>
<gene>
    <name evidence="14" type="ORF">C8J55DRAFT_72075</name>
</gene>
<keyword evidence="3" id="KW-0677">Repeat</keyword>